<dbReference type="InterPro" id="IPR008969">
    <property type="entry name" value="CarboxyPept-like_regulatory"/>
</dbReference>
<protein>
    <submittedName>
        <fullName evidence="13">SusC/RagA family TonB-linked outer membrane protein</fullName>
    </submittedName>
</protein>
<dbReference type="InterPro" id="IPR036942">
    <property type="entry name" value="Beta-barrel_TonB_sf"/>
</dbReference>
<dbReference type="Gene3D" id="2.170.130.10">
    <property type="entry name" value="TonB-dependent receptor, plug domain"/>
    <property type="match status" value="1"/>
</dbReference>
<keyword evidence="5 9" id="KW-0798">TonB box</keyword>
<keyword evidence="7 8" id="KW-0998">Cell outer membrane</keyword>
<keyword evidence="2 8" id="KW-0813">Transport</keyword>
<keyword evidence="4 8" id="KW-0812">Transmembrane</keyword>
<evidence type="ECO:0000256" key="9">
    <source>
        <dbReference type="RuleBase" id="RU003357"/>
    </source>
</evidence>
<comment type="subcellular location">
    <subcellularLocation>
        <location evidence="1 8">Cell outer membrane</location>
        <topology evidence="1 8">Multi-pass membrane protein</topology>
    </subcellularLocation>
</comment>
<evidence type="ECO:0000256" key="10">
    <source>
        <dbReference type="SAM" id="SignalP"/>
    </source>
</evidence>
<dbReference type="NCBIfam" id="TIGR04056">
    <property type="entry name" value="OMP_RagA_SusC"/>
    <property type="match status" value="1"/>
</dbReference>
<evidence type="ECO:0000259" key="11">
    <source>
        <dbReference type="Pfam" id="PF00593"/>
    </source>
</evidence>
<accession>A0AB33IVB0</accession>
<feature type="domain" description="TonB-dependent receptor-like beta-barrel" evidence="11">
    <location>
        <begin position="482"/>
        <end position="854"/>
    </location>
</feature>
<evidence type="ECO:0000256" key="2">
    <source>
        <dbReference type="ARBA" id="ARBA00022448"/>
    </source>
</evidence>
<feature type="signal peptide" evidence="10">
    <location>
        <begin position="1"/>
        <end position="25"/>
    </location>
</feature>
<evidence type="ECO:0000256" key="7">
    <source>
        <dbReference type="ARBA" id="ARBA00023237"/>
    </source>
</evidence>
<dbReference type="InterPro" id="IPR037066">
    <property type="entry name" value="Plug_dom_sf"/>
</dbReference>
<reference evidence="13" key="1">
    <citation type="submission" date="2024-07" db="EMBL/GenBank/DDBJ databases">
        <title>Complete genome sequence of Prevotella sp. YM-2024 GTC17253.</title>
        <authorList>
            <person name="Hayashi M."/>
            <person name="Muto Y."/>
            <person name="Tanaka K."/>
            <person name="Niwa H."/>
        </authorList>
    </citation>
    <scope>NUCLEOTIDE SEQUENCE</scope>
    <source>
        <strain evidence="13">GTC17253</strain>
    </source>
</reference>
<dbReference type="Gene3D" id="2.60.40.1120">
    <property type="entry name" value="Carboxypeptidase-like, regulatory domain"/>
    <property type="match status" value="1"/>
</dbReference>
<dbReference type="FunFam" id="2.60.40.1120:FF:000003">
    <property type="entry name" value="Outer membrane protein Omp121"/>
    <property type="match status" value="1"/>
</dbReference>
<evidence type="ECO:0000256" key="5">
    <source>
        <dbReference type="ARBA" id="ARBA00023077"/>
    </source>
</evidence>
<evidence type="ECO:0000256" key="8">
    <source>
        <dbReference type="PROSITE-ProRule" id="PRU01360"/>
    </source>
</evidence>
<dbReference type="InterPro" id="IPR000531">
    <property type="entry name" value="Beta-barrel_TonB"/>
</dbReference>
<dbReference type="EMBL" id="AP035785">
    <property type="protein sequence ID" value="BFO71531.1"/>
    <property type="molecule type" value="Genomic_DNA"/>
</dbReference>
<feature type="domain" description="TonB-dependent receptor plug" evidence="12">
    <location>
        <begin position="118"/>
        <end position="226"/>
    </location>
</feature>
<evidence type="ECO:0000256" key="4">
    <source>
        <dbReference type="ARBA" id="ARBA00022692"/>
    </source>
</evidence>
<dbReference type="GO" id="GO:0009279">
    <property type="term" value="C:cell outer membrane"/>
    <property type="evidence" value="ECO:0007669"/>
    <property type="project" value="UniProtKB-SubCell"/>
</dbReference>
<dbReference type="Pfam" id="PF07715">
    <property type="entry name" value="Plug"/>
    <property type="match status" value="1"/>
</dbReference>
<dbReference type="PROSITE" id="PS52016">
    <property type="entry name" value="TONB_DEPENDENT_REC_3"/>
    <property type="match status" value="1"/>
</dbReference>
<keyword evidence="10" id="KW-0732">Signal</keyword>
<organism evidence="13">
    <name type="scientific">Prevotella sp. GTC17253</name>
    <dbReference type="NCBI Taxonomy" id="3236793"/>
    <lineage>
        <taxon>Bacteria</taxon>
        <taxon>Pseudomonadati</taxon>
        <taxon>Bacteroidota</taxon>
        <taxon>Bacteroidia</taxon>
        <taxon>Bacteroidales</taxon>
        <taxon>Prevotellaceae</taxon>
        <taxon>Prevotella</taxon>
    </lineage>
</organism>
<dbReference type="AlphaFoldDB" id="A0AB33IVB0"/>
<dbReference type="Gene3D" id="2.40.170.20">
    <property type="entry name" value="TonB-dependent receptor, beta-barrel domain"/>
    <property type="match status" value="1"/>
</dbReference>
<evidence type="ECO:0000256" key="6">
    <source>
        <dbReference type="ARBA" id="ARBA00023136"/>
    </source>
</evidence>
<dbReference type="NCBIfam" id="TIGR04057">
    <property type="entry name" value="SusC_RagA_signa"/>
    <property type="match status" value="1"/>
</dbReference>
<dbReference type="InterPro" id="IPR023996">
    <property type="entry name" value="TonB-dep_OMP_SusC/RagA"/>
</dbReference>
<dbReference type="InterPro" id="IPR012910">
    <property type="entry name" value="Plug_dom"/>
</dbReference>
<dbReference type="InterPro" id="IPR039426">
    <property type="entry name" value="TonB-dep_rcpt-like"/>
</dbReference>
<name>A0AB33IVB0_9BACT</name>
<evidence type="ECO:0000259" key="12">
    <source>
        <dbReference type="Pfam" id="PF07715"/>
    </source>
</evidence>
<evidence type="ECO:0000256" key="3">
    <source>
        <dbReference type="ARBA" id="ARBA00022452"/>
    </source>
</evidence>
<sequence length="996" mass="110255">MTSRIVSKRMLLIVTGLSLTLSSFAQSIIKGNVTDESGQPIIGATIQIKGQQGGTVTDINGNYALPNVKPGTTLVFSYIGYKNVTMQIDGKTNIDVRMQEDNQLLDEIVVVGYAVGTKRTVSGAIENINEADMNKGVILNAADQLKGKVSGVVISQSGGDPAATPSIRVRGTSSLSGGNDPLVIIDGVYSDMAMFNSIQPNDIKSMTILKDASETAQYGSRGAAGVIVVTTKKGRSGEARISYNGTFGINSVFKNLDMLDADTYRKTANNLKLSFQDLGGNTNWINEIERSSGITQNHDVSFSSGNDNGNYRASLGYIQRQGVLRNSDMQGFNAKFDATQYAFNKKLKLELGVLVGKRKNKIQYDMQRIFYSAAAYNPTYPNSKNAETGIWDEDLLAHEIYNPLGQLEIKDNWNSSNNVIHGKATWTITDGLFLSAFGSYTKYNIEQDRYLPNNIRQGEINGNGWATIDHRRRDDLMGNVQLTYTKDFGPHHIDALAVAEGQRYKTFWSSSSTRGFDTNFFGYNNMKAGSVVSWGDNQSRYLDYTLSSYMVRGNYVYSGRYIVTANIRTDGSSKLGNGHKWGWFPSASAAWVLSQESFMKDIKWIDNLKLRMGYGVTGNQDAIDPYNSLELYSPVALTPYNGSNVTTFAVQSNDNPDLKWEVKHTFDVGLDFSAFDSRLNITLDWYKSKTKDLLYTYAVPVPPFTYNTLLANIGEMTNSGLELGIRGDVVRTKDFTFNSGLNLSFQKNTLNSLSGNYKGEKLTTAEHIPVATVYAAGLTQNNGVTYLIEGQPIGVFYLPHCEGIDEKGKYKLTNLNGDDNIDTGDSGDRQICGQAIPKVYLGWDFTFNYKNWALAMQFNGAFGHKIYNGTSMTYSNMSSFPTYNVLADAPAKKINDIQISDYWLEKGDYVNFEYINLSYTFDKTQLKTNLIQSLRLGFSVNNVCTFTGYKGLTPMINSVSLSKQTEGTGIYGTLGVDDKRIYPLTRTYSLNVAIDF</sequence>
<keyword evidence="3 8" id="KW-1134">Transmembrane beta strand</keyword>
<dbReference type="SUPFAM" id="SSF56935">
    <property type="entry name" value="Porins"/>
    <property type="match status" value="1"/>
</dbReference>
<dbReference type="InterPro" id="IPR023997">
    <property type="entry name" value="TonB-dep_OMP_SusC/RagA_CS"/>
</dbReference>
<keyword evidence="6 8" id="KW-0472">Membrane</keyword>
<evidence type="ECO:0000313" key="13">
    <source>
        <dbReference type="EMBL" id="BFO71531.1"/>
    </source>
</evidence>
<dbReference type="Pfam" id="PF00593">
    <property type="entry name" value="TonB_dep_Rec_b-barrel"/>
    <property type="match status" value="1"/>
</dbReference>
<dbReference type="Pfam" id="PF13715">
    <property type="entry name" value="CarbopepD_reg_2"/>
    <property type="match status" value="1"/>
</dbReference>
<gene>
    <name evidence="13" type="ORF">GTC17253_14970</name>
</gene>
<feature type="chain" id="PRO_5044336427" evidence="10">
    <location>
        <begin position="26"/>
        <end position="996"/>
    </location>
</feature>
<comment type="similarity">
    <text evidence="8 9">Belongs to the TonB-dependent receptor family.</text>
</comment>
<dbReference type="SUPFAM" id="SSF49464">
    <property type="entry name" value="Carboxypeptidase regulatory domain-like"/>
    <property type="match status" value="1"/>
</dbReference>
<evidence type="ECO:0000256" key="1">
    <source>
        <dbReference type="ARBA" id="ARBA00004571"/>
    </source>
</evidence>
<proteinExistence type="inferred from homology"/>